<comment type="similarity">
    <text evidence="2">Belongs to the GerABKC lipoprotein family.</text>
</comment>
<evidence type="ECO:0000259" key="9">
    <source>
        <dbReference type="Pfam" id="PF25198"/>
    </source>
</evidence>
<evidence type="ECO:0000259" key="8">
    <source>
        <dbReference type="Pfam" id="PF05504"/>
    </source>
</evidence>
<evidence type="ECO:0000256" key="4">
    <source>
        <dbReference type="ARBA" id="ARBA00022729"/>
    </source>
</evidence>
<evidence type="ECO:0000256" key="5">
    <source>
        <dbReference type="ARBA" id="ARBA00023136"/>
    </source>
</evidence>
<dbReference type="Proteomes" id="UP000252731">
    <property type="component" value="Unassembled WGS sequence"/>
</dbReference>
<dbReference type="AlphaFoldDB" id="A0A366JXX1"/>
<dbReference type="GO" id="GO:0009847">
    <property type="term" value="P:spore germination"/>
    <property type="evidence" value="ECO:0007669"/>
    <property type="project" value="InterPro"/>
</dbReference>
<gene>
    <name evidence="10" type="ORF">DFO70_10638</name>
</gene>
<keyword evidence="11" id="KW-1185">Reference proteome</keyword>
<organism evidence="10 11">
    <name type="scientific">Cytobacillus firmus</name>
    <name type="common">Bacillus firmus</name>
    <dbReference type="NCBI Taxonomy" id="1399"/>
    <lineage>
        <taxon>Bacteria</taxon>
        <taxon>Bacillati</taxon>
        <taxon>Bacillota</taxon>
        <taxon>Bacilli</taxon>
        <taxon>Bacillales</taxon>
        <taxon>Bacillaceae</taxon>
        <taxon>Cytobacillus</taxon>
    </lineage>
</organism>
<comment type="caution">
    <text evidence="10">The sequence shown here is derived from an EMBL/GenBank/DDBJ whole genome shotgun (WGS) entry which is preliminary data.</text>
</comment>
<dbReference type="EMBL" id="QNSF01000006">
    <property type="protein sequence ID" value="RBP92909.1"/>
    <property type="molecule type" value="Genomic_DNA"/>
</dbReference>
<keyword evidence="5" id="KW-0472">Membrane</keyword>
<evidence type="ECO:0000256" key="7">
    <source>
        <dbReference type="ARBA" id="ARBA00023288"/>
    </source>
</evidence>
<dbReference type="RefSeq" id="WP_113882897.1">
    <property type="nucleotide sequence ID" value="NZ_QNSF01000006.1"/>
</dbReference>
<dbReference type="Pfam" id="PF05504">
    <property type="entry name" value="Spore_GerAC"/>
    <property type="match status" value="1"/>
</dbReference>
<dbReference type="Gene3D" id="3.30.300.210">
    <property type="entry name" value="Nutrient germinant receptor protein C, domain 3"/>
    <property type="match status" value="1"/>
</dbReference>
<keyword evidence="3" id="KW-0309">Germination</keyword>
<proteinExistence type="inferred from homology"/>
<evidence type="ECO:0000313" key="11">
    <source>
        <dbReference type="Proteomes" id="UP000252731"/>
    </source>
</evidence>
<evidence type="ECO:0000313" key="10">
    <source>
        <dbReference type="EMBL" id="RBP92909.1"/>
    </source>
</evidence>
<dbReference type="PROSITE" id="PS51257">
    <property type="entry name" value="PROKAR_LIPOPROTEIN"/>
    <property type="match status" value="1"/>
</dbReference>
<dbReference type="Pfam" id="PF25198">
    <property type="entry name" value="Spore_GerAC_N"/>
    <property type="match status" value="1"/>
</dbReference>
<comment type="subcellular location">
    <subcellularLocation>
        <location evidence="1">Membrane</location>
        <topology evidence="1">Lipid-anchor</topology>
    </subcellularLocation>
</comment>
<dbReference type="PANTHER" id="PTHR35789:SF1">
    <property type="entry name" value="SPORE GERMINATION PROTEIN B3"/>
    <property type="match status" value="1"/>
</dbReference>
<protein>
    <submittedName>
        <fullName evidence="10">Ger(X)C family germination protein</fullName>
    </submittedName>
</protein>
<evidence type="ECO:0000256" key="6">
    <source>
        <dbReference type="ARBA" id="ARBA00023139"/>
    </source>
</evidence>
<sequence length="360" mass="40814">MNPYNLKSKAPITVCLLLTVMILTGCWDIRDINHRTLPVVLGISTIEDDQYKVFLKIPEPVEGSMEVKIVSATGETISHAVDVISRNMETSVDLLHVKVIMIERKTAEEGMKDIIAGFMRSREVSSKALVTICDQNMDEFFSKLSESKNLKGTNMFDYFEKNAGWNPEIALTRIWEVYRSIHSYTRDVAIPLIVTGDTTTYEQVGSAVIKNGKMVEQISNDETLLFNAFNDESTHGQIEVLNHASVMIIGNSMNHHTDLTDKQPVLQSRINLKVVVLETRGKTSSDMIKKELSHLLSSRFSSMLANLQESEADILGLGQLYRTKIDRNELKNWRSVYYPNLKSDIQFQIDIQNEGYLRTT</sequence>
<dbReference type="STRING" id="1399.VL14_09595"/>
<dbReference type="InterPro" id="IPR008844">
    <property type="entry name" value="Spore_GerAC-like"/>
</dbReference>
<accession>A0A366JXX1</accession>
<keyword evidence="4" id="KW-0732">Signal</keyword>
<dbReference type="OrthoDB" id="9816067at2"/>
<keyword evidence="6" id="KW-0564">Palmitate</keyword>
<feature type="domain" description="Spore germination GerAC-like C-terminal" evidence="8">
    <location>
        <begin position="205"/>
        <end position="355"/>
    </location>
</feature>
<dbReference type="InterPro" id="IPR046953">
    <property type="entry name" value="Spore_GerAC-like_C"/>
</dbReference>
<dbReference type="GO" id="GO:0016020">
    <property type="term" value="C:membrane"/>
    <property type="evidence" value="ECO:0007669"/>
    <property type="project" value="UniProtKB-SubCell"/>
</dbReference>
<evidence type="ECO:0000256" key="2">
    <source>
        <dbReference type="ARBA" id="ARBA00007886"/>
    </source>
</evidence>
<dbReference type="InterPro" id="IPR057336">
    <property type="entry name" value="GerAC_N"/>
</dbReference>
<reference evidence="10 11" key="1">
    <citation type="submission" date="2018-06" db="EMBL/GenBank/DDBJ databases">
        <title>Freshwater and sediment microbial communities from various areas in North America, analyzing microbe dynamics in response to fracking.</title>
        <authorList>
            <person name="Lamendella R."/>
        </authorList>
    </citation>
    <scope>NUCLEOTIDE SEQUENCE [LARGE SCALE GENOMIC DNA]</scope>
    <source>
        <strain evidence="10 11">14_TX</strain>
    </source>
</reference>
<evidence type="ECO:0000256" key="1">
    <source>
        <dbReference type="ARBA" id="ARBA00004635"/>
    </source>
</evidence>
<feature type="domain" description="Spore germination protein N-terminal" evidence="9">
    <location>
        <begin position="28"/>
        <end position="193"/>
    </location>
</feature>
<evidence type="ECO:0000256" key="3">
    <source>
        <dbReference type="ARBA" id="ARBA00022544"/>
    </source>
</evidence>
<dbReference type="NCBIfam" id="TIGR02887">
    <property type="entry name" value="spore_ger_x_C"/>
    <property type="match status" value="1"/>
</dbReference>
<dbReference type="InterPro" id="IPR038501">
    <property type="entry name" value="Spore_GerAC_C_sf"/>
</dbReference>
<dbReference type="PANTHER" id="PTHR35789">
    <property type="entry name" value="SPORE GERMINATION PROTEIN B3"/>
    <property type="match status" value="1"/>
</dbReference>
<keyword evidence="7" id="KW-0449">Lipoprotein</keyword>
<name>A0A366JXX1_CYTFI</name>